<feature type="compositionally biased region" description="Low complexity" evidence="1">
    <location>
        <begin position="116"/>
        <end position="189"/>
    </location>
</feature>
<name>A0A9N8EZT4_9STRA</name>
<evidence type="ECO:0000313" key="2">
    <source>
        <dbReference type="EMBL" id="CAB9529350.1"/>
    </source>
</evidence>
<feature type="region of interest" description="Disordered" evidence="1">
    <location>
        <begin position="1"/>
        <end position="20"/>
    </location>
</feature>
<feature type="region of interest" description="Disordered" evidence="1">
    <location>
        <begin position="113"/>
        <end position="227"/>
    </location>
</feature>
<organism evidence="2 3">
    <name type="scientific">Seminavis robusta</name>
    <dbReference type="NCBI Taxonomy" id="568900"/>
    <lineage>
        <taxon>Eukaryota</taxon>
        <taxon>Sar</taxon>
        <taxon>Stramenopiles</taxon>
        <taxon>Ochrophyta</taxon>
        <taxon>Bacillariophyta</taxon>
        <taxon>Bacillariophyceae</taxon>
        <taxon>Bacillariophycidae</taxon>
        <taxon>Naviculales</taxon>
        <taxon>Naviculaceae</taxon>
        <taxon>Seminavis</taxon>
    </lineage>
</organism>
<dbReference type="AlphaFoldDB" id="A0A9N8EZT4"/>
<evidence type="ECO:0000256" key="1">
    <source>
        <dbReference type="SAM" id="MobiDB-lite"/>
    </source>
</evidence>
<keyword evidence="3" id="KW-1185">Reference proteome</keyword>
<evidence type="ECO:0000313" key="3">
    <source>
        <dbReference type="Proteomes" id="UP001153069"/>
    </source>
</evidence>
<dbReference type="Proteomes" id="UP001153069">
    <property type="component" value="Unassembled WGS sequence"/>
</dbReference>
<proteinExistence type="predicted"/>
<protein>
    <submittedName>
        <fullName evidence="2">Uncharacterized protein</fullName>
    </submittedName>
</protein>
<gene>
    <name evidence="2" type="ORF">SEMRO_2475_G328740.1</name>
</gene>
<accession>A0A9N8EZT4</accession>
<dbReference type="EMBL" id="CAICTM010002473">
    <property type="protein sequence ID" value="CAB9529350.1"/>
    <property type="molecule type" value="Genomic_DNA"/>
</dbReference>
<feature type="compositionally biased region" description="Polar residues" evidence="1">
    <location>
        <begin position="1"/>
        <end position="11"/>
    </location>
</feature>
<reference evidence="2" key="1">
    <citation type="submission" date="2020-06" db="EMBL/GenBank/DDBJ databases">
        <authorList>
            <consortium name="Plant Systems Biology data submission"/>
        </authorList>
    </citation>
    <scope>NUCLEOTIDE SEQUENCE</scope>
    <source>
        <strain evidence="2">D6</strain>
    </source>
</reference>
<sequence>MCQYSTTSHDTTIGFDGDTSSISDESLTTTFETSFNSVEQDECPSSLESTTVTERSTRRKLQAGGSNSIKFELRIHSTNPMTWVDSTETESTFLTTFNSEIEAFGVSALQVEDHPAPTNAPTASPTTTIPTTSTPTVAIDQPSMTPTTLISTTDSPSTLSPSTDGPTTDSPSTASPSTAGPTTLSPSTAVPSTGMPQPCRQAQRAPAPAVQPRLVPAPQTNHLVAPR</sequence>
<feature type="compositionally biased region" description="Low complexity" evidence="1">
    <location>
        <begin position="196"/>
        <end position="219"/>
    </location>
</feature>
<comment type="caution">
    <text evidence="2">The sequence shown here is derived from an EMBL/GenBank/DDBJ whole genome shotgun (WGS) entry which is preliminary data.</text>
</comment>